<dbReference type="GO" id="GO:0003676">
    <property type="term" value="F:nucleic acid binding"/>
    <property type="evidence" value="ECO:0007669"/>
    <property type="project" value="InterPro"/>
</dbReference>
<dbReference type="ExpressionAtlas" id="A0A2K3MFQ5">
    <property type="expression patterns" value="baseline"/>
</dbReference>
<organism evidence="3 4">
    <name type="scientific">Trifolium pratense</name>
    <name type="common">Red clover</name>
    <dbReference type="NCBI Taxonomy" id="57577"/>
    <lineage>
        <taxon>Eukaryota</taxon>
        <taxon>Viridiplantae</taxon>
        <taxon>Streptophyta</taxon>
        <taxon>Embryophyta</taxon>
        <taxon>Tracheophyta</taxon>
        <taxon>Spermatophyta</taxon>
        <taxon>Magnoliopsida</taxon>
        <taxon>eudicotyledons</taxon>
        <taxon>Gunneridae</taxon>
        <taxon>Pentapetalae</taxon>
        <taxon>rosids</taxon>
        <taxon>fabids</taxon>
        <taxon>Fabales</taxon>
        <taxon>Fabaceae</taxon>
        <taxon>Papilionoideae</taxon>
        <taxon>50 kb inversion clade</taxon>
        <taxon>NPAAA clade</taxon>
        <taxon>Hologalegina</taxon>
        <taxon>IRL clade</taxon>
        <taxon>Trifolieae</taxon>
        <taxon>Trifolium</taxon>
    </lineage>
</organism>
<feature type="domain" description="RNase H type-1" evidence="2">
    <location>
        <begin position="134"/>
        <end position="226"/>
    </location>
</feature>
<protein>
    <submittedName>
        <fullName evidence="3">Ribonuclease H</fullName>
    </submittedName>
</protein>
<dbReference type="InterPro" id="IPR044730">
    <property type="entry name" value="RNase_H-like_dom_plant"/>
</dbReference>
<keyword evidence="1" id="KW-0812">Transmembrane</keyword>
<evidence type="ECO:0000313" key="3">
    <source>
        <dbReference type="EMBL" id="PNX89622.1"/>
    </source>
</evidence>
<reference evidence="3 4" key="2">
    <citation type="journal article" date="2017" name="Front. Plant Sci.">
        <title>Gene Classification and Mining of Molecular Markers Useful in Red Clover (Trifolium pratense) Breeding.</title>
        <authorList>
            <person name="Istvanek J."/>
            <person name="Dluhosova J."/>
            <person name="Dluhos P."/>
            <person name="Patkova L."/>
            <person name="Nedelnik J."/>
            <person name="Repkova J."/>
        </authorList>
    </citation>
    <scope>NUCLEOTIDE SEQUENCE [LARGE SCALE GENOMIC DNA]</scope>
    <source>
        <strain evidence="4">cv. Tatra</strain>
        <tissue evidence="3">Young leaves</tissue>
    </source>
</reference>
<sequence length="231" mass="26639">MVPSPGCGTYRLWKKLNSSYGLWCIILFLLEKCYPIEVFSNITCALGDAPYTWLRFGLRFPTMFLFMAAIWWIWRARNALCLDSELVSLFTLKMCITDYAILLQNCFLRQQETTIPKLVRWNAHGGTDEAWIHCFVGNLGVTNILHAELMAIYKGLHLAWELNIMDFCCYSDSLTALKLIIKSIDECHHYAAIINNIKDILNRNWQVAILYTYREGNACAKFLAKHGAHNN</sequence>
<keyword evidence="1" id="KW-1133">Transmembrane helix</keyword>
<dbReference type="PANTHER" id="PTHR34023:SF5">
    <property type="entry name" value="RNASE H TYPE-1 DOMAIN-CONTAINING PROTEIN"/>
    <property type="match status" value="1"/>
</dbReference>
<dbReference type="GO" id="GO:0004523">
    <property type="term" value="F:RNA-DNA hybrid ribonuclease activity"/>
    <property type="evidence" value="ECO:0007669"/>
    <property type="project" value="InterPro"/>
</dbReference>
<keyword evidence="1" id="KW-0472">Membrane</keyword>
<reference evidence="3 4" key="1">
    <citation type="journal article" date="2014" name="Am. J. Bot.">
        <title>Genome assembly and annotation for red clover (Trifolium pratense; Fabaceae).</title>
        <authorList>
            <person name="Istvanek J."/>
            <person name="Jaros M."/>
            <person name="Krenek A."/>
            <person name="Repkova J."/>
        </authorList>
    </citation>
    <scope>NUCLEOTIDE SEQUENCE [LARGE SCALE GENOMIC DNA]</scope>
    <source>
        <strain evidence="4">cv. Tatra</strain>
        <tissue evidence="3">Young leaves</tissue>
    </source>
</reference>
<gene>
    <name evidence="3" type="ORF">L195_g045744</name>
</gene>
<comment type="caution">
    <text evidence="3">The sequence shown here is derived from an EMBL/GenBank/DDBJ whole genome shotgun (WGS) entry which is preliminary data.</text>
</comment>
<name>A0A2K3MFQ5_TRIPR</name>
<dbReference type="AlphaFoldDB" id="A0A2K3MFQ5"/>
<dbReference type="Proteomes" id="UP000236291">
    <property type="component" value="Unassembled WGS sequence"/>
</dbReference>
<dbReference type="CDD" id="cd06222">
    <property type="entry name" value="RNase_H_like"/>
    <property type="match status" value="1"/>
</dbReference>
<accession>A0A2K3MFQ5</accession>
<evidence type="ECO:0000313" key="4">
    <source>
        <dbReference type="Proteomes" id="UP000236291"/>
    </source>
</evidence>
<proteinExistence type="predicted"/>
<feature type="transmembrane region" description="Helical" evidence="1">
    <location>
        <begin position="20"/>
        <end position="44"/>
    </location>
</feature>
<dbReference type="InterPro" id="IPR036397">
    <property type="entry name" value="RNaseH_sf"/>
</dbReference>
<evidence type="ECO:0000256" key="1">
    <source>
        <dbReference type="SAM" id="Phobius"/>
    </source>
</evidence>
<dbReference type="InterPro" id="IPR002156">
    <property type="entry name" value="RNaseH_domain"/>
</dbReference>
<feature type="transmembrane region" description="Helical" evidence="1">
    <location>
        <begin position="56"/>
        <end position="74"/>
    </location>
</feature>
<dbReference type="PANTHER" id="PTHR34023">
    <property type="entry name" value="RNASE H DOMAIN-CONTAINING PROTEIN"/>
    <property type="match status" value="1"/>
</dbReference>
<dbReference type="Gene3D" id="3.30.420.10">
    <property type="entry name" value="Ribonuclease H-like superfamily/Ribonuclease H"/>
    <property type="match status" value="1"/>
</dbReference>
<evidence type="ECO:0000259" key="2">
    <source>
        <dbReference type="Pfam" id="PF13456"/>
    </source>
</evidence>
<dbReference type="SUPFAM" id="SSF53098">
    <property type="entry name" value="Ribonuclease H-like"/>
    <property type="match status" value="1"/>
</dbReference>
<dbReference type="InterPro" id="IPR012337">
    <property type="entry name" value="RNaseH-like_sf"/>
</dbReference>
<dbReference type="Pfam" id="PF13456">
    <property type="entry name" value="RVT_3"/>
    <property type="match status" value="1"/>
</dbReference>
<dbReference type="EMBL" id="ASHM01060376">
    <property type="protein sequence ID" value="PNX89622.1"/>
    <property type="molecule type" value="Genomic_DNA"/>
</dbReference>